<feature type="compositionally biased region" description="Low complexity" evidence="4">
    <location>
        <begin position="942"/>
        <end position="957"/>
    </location>
</feature>
<dbReference type="SUPFAM" id="SSF53901">
    <property type="entry name" value="Thiolase-like"/>
    <property type="match status" value="1"/>
</dbReference>
<dbReference type="InterPro" id="IPR016036">
    <property type="entry name" value="Malonyl_transacylase_ACP-bd"/>
</dbReference>
<name>A0ABW3R5J3_9PSEU</name>
<dbReference type="PANTHER" id="PTHR43074">
    <property type="entry name" value="OMEGA-3 POLYUNSATURATED FATTY ACID SYNTHASE PFAB-RELATED"/>
    <property type="match status" value="1"/>
</dbReference>
<dbReference type="InterPro" id="IPR016035">
    <property type="entry name" value="Acyl_Trfase/lysoPLipase"/>
</dbReference>
<reference evidence="7" key="1">
    <citation type="journal article" date="2019" name="Int. J. Syst. Evol. Microbiol.">
        <title>The Global Catalogue of Microorganisms (GCM) 10K type strain sequencing project: providing services to taxonomists for standard genome sequencing and annotation.</title>
        <authorList>
            <consortium name="The Broad Institute Genomics Platform"/>
            <consortium name="The Broad Institute Genome Sequencing Center for Infectious Disease"/>
            <person name="Wu L."/>
            <person name="Ma J."/>
        </authorList>
    </citation>
    <scope>NUCLEOTIDE SEQUENCE [LARGE SCALE GENOMIC DNA]</scope>
    <source>
        <strain evidence="7">CCUG 60214</strain>
    </source>
</reference>
<dbReference type="SUPFAM" id="SSF52151">
    <property type="entry name" value="FabD/lysophospholipase-like"/>
    <property type="match status" value="1"/>
</dbReference>
<dbReference type="InterPro" id="IPR016039">
    <property type="entry name" value="Thiolase-like"/>
</dbReference>
<feature type="region of interest" description="Disordered" evidence="4">
    <location>
        <begin position="942"/>
        <end position="1020"/>
    </location>
</feature>
<dbReference type="Gene3D" id="3.30.70.250">
    <property type="entry name" value="Malonyl-CoA ACP transacylase, ACP-binding"/>
    <property type="match status" value="1"/>
</dbReference>
<evidence type="ECO:0000259" key="5">
    <source>
        <dbReference type="PROSITE" id="PS52004"/>
    </source>
</evidence>
<feature type="compositionally biased region" description="Low complexity" evidence="4">
    <location>
        <begin position="988"/>
        <end position="1019"/>
    </location>
</feature>
<keyword evidence="7" id="KW-1185">Reference proteome</keyword>
<dbReference type="Pfam" id="PF00109">
    <property type="entry name" value="ketoacyl-synt"/>
    <property type="match status" value="1"/>
</dbReference>
<gene>
    <name evidence="6" type="ORF">ACFQ3T_34880</name>
</gene>
<dbReference type="SMART" id="SM00825">
    <property type="entry name" value="PKS_KS"/>
    <property type="match status" value="1"/>
</dbReference>
<dbReference type="InterPro" id="IPR052568">
    <property type="entry name" value="PKS-FAS_Synthase"/>
</dbReference>
<dbReference type="RefSeq" id="WP_380730132.1">
    <property type="nucleotide sequence ID" value="NZ_JBHTLK010000370.1"/>
</dbReference>
<evidence type="ECO:0000256" key="2">
    <source>
        <dbReference type="ARBA" id="ARBA00022553"/>
    </source>
</evidence>
<evidence type="ECO:0000256" key="4">
    <source>
        <dbReference type="SAM" id="MobiDB-lite"/>
    </source>
</evidence>
<dbReference type="SMART" id="SM00827">
    <property type="entry name" value="PKS_AT"/>
    <property type="match status" value="1"/>
</dbReference>
<dbReference type="Gene3D" id="3.40.47.10">
    <property type="match status" value="1"/>
</dbReference>
<organism evidence="6 7">
    <name type="scientific">Saccharothrix hoggarensis</name>
    <dbReference type="NCBI Taxonomy" id="913853"/>
    <lineage>
        <taxon>Bacteria</taxon>
        <taxon>Bacillati</taxon>
        <taxon>Actinomycetota</taxon>
        <taxon>Actinomycetes</taxon>
        <taxon>Pseudonocardiales</taxon>
        <taxon>Pseudonocardiaceae</taxon>
        <taxon>Saccharothrix</taxon>
    </lineage>
</organism>
<dbReference type="Pfam" id="PF00698">
    <property type="entry name" value="Acyl_transf_1"/>
    <property type="match status" value="1"/>
</dbReference>
<feature type="compositionally biased region" description="Polar residues" evidence="4">
    <location>
        <begin position="962"/>
        <end position="986"/>
    </location>
</feature>
<dbReference type="EMBL" id="JBHTLK010000370">
    <property type="protein sequence ID" value="MFD1152349.1"/>
    <property type="molecule type" value="Genomic_DNA"/>
</dbReference>
<dbReference type="PANTHER" id="PTHR43074:SF1">
    <property type="entry name" value="BETA-KETOACYL SYNTHASE FAMILY PROTEIN-RELATED"/>
    <property type="match status" value="1"/>
</dbReference>
<dbReference type="NCBIfam" id="TIGR02813">
    <property type="entry name" value="omega_3_PfaA"/>
    <property type="match status" value="1"/>
</dbReference>
<evidence type="ECO:0000313" key="7">
    <source>
        <dbReference type="Proteomes" id="UP001597168"/>
    </source>
</evidence>
<dbReference type="CDD" id="cd00833">
    <property type="entry name" value="PKS"/>
    <property type="match status" value="1"/>
</dbReference>
<feature type="region of interest" description="Disordered" evidence="4">
    <location>
        <begin position="1153"/>
        <end position="1178"/>
    </location>
</feature>
<dbReference type="InterPro" id="IPR032821">
    <property type="entry name" value="PKS_assoc"/>
</dbReference>
<dbReference type="InterPro" id="IPR014031">
    <property type="entry name" value="Ketoacyl_synth_C"/>
</dbReference>
<dbReference type="InterPro" id="IPR014043">
    <property type="entry name" value="Acyl_transferase_dom"/>
</dbReference>
<feature type="domain" description="Ketosynthase family 3 (KS3)" evidence="5">
    <location>
        <begin position="15"/>
        <end position="468"/>
    </location>
</feature>
<dbReference type="InterPro" id="IPR001227">
    <property type="entry name" value="Ac_transferase_dom_sf"/>
</dbReference>
<evidence type="ECO:0000256" key="1">
    <source>
        <dbReference type="ARBA" id="ARBA00022450"/>
    </source>
</evidence>
<dbReference type="InterPro" id="IPR018201">
    <property type="entry name" value="Ketoacyl_synth_AS"/>
</dbReference>
<accession>A0ABW3R5J3</accession>
<dbReference type="InterPro" id="IPR020841">
    <property type="entry name" value="PKS_Beta-ketoAc_synthase_dom"/>
</dbReference>
<dbReference type="Gene3D" id="3.40.366.10">
    <property type="entry name" value="Malonyl-Coenzyme A Acyl Carrier Protein, domain 2"/>
    <property type="match status" value="1"/>
</dbReference>
<feature type="compositionally biased region" description="Pro residues" evidence="4">
    <location>
        <begin position="1160"/>
        <end position="1170"/>
    </location>
</feature>
<dbReference type="InterPro" id="IPR014030">
    <property type="entry name" value="Ketoacyl_synth_N"/>
</dbReference>
<dbReference type="SUPFAM" id="SSF55048">
    <property type="entry name" value="Probable ACP-binding domain of malonyl-CoA ACP transacylase"/>
    <property type="match status" value="1"/>
</dbReference>
<dbReference type="InterPro" id="IPR004432">
    <property type="entry name" value="Omega_3_polyunsat_FA_synth"/>
</dbReference>
<keyword evidence="3" id="KW-0808">Transferase</keyword>
<protein>
    <submittedName>
        <fullName evidence="6">Beta-ketoacyl synthase N-terminal-like domain-containing protein</fullName>
    </submittedName>
</protein>
<evidence type="ECO:0000256" key="3">
    <source>
        <dbReference type="ARBA" id="ARBA00022679"/>
    </source>
</evidence>
<dbReference type="Pfam" id="PF16197">
    <property type="entry name" value="KAsynt_C_assoc"/>
    <property type="match status" value="1"/>
</dbReference>
<dbReference type="PROSITE" id="PS52004">
    <property type="entry name" value="KS3_2"/>
    <property type="match status" value="1"/>
</dbReference>
<dbReference type="Proteomes" id="UP001597168">
    <property type="component" value="Unassembled WGS sequence"/>
</dbReference>
<keyword evidence="1" id="KW-0596">Phosphopantetheine</keyword>
<dbReference type="PROSITE" id="PS00606">
    <property type="entry name" value="KS3_1"/>
    <property type="match status" value="1"/>
</dbReference>
<comment type="caution">
    <text evidence="6">The sequence shown here is derived from an EMBL/GenBank/DDBJ whole genome shotgun (WGS) entry which is preliminary data.</text>
</comment>
<dbReference type="Pfam" id="PF02801">
    <property type="entry name" value="Ketoacyl-synt_C"/>
    <property type="match status" value="1"/>
</dbReference>
<proteinExistence type="predicted"/>
<sequence>METPAMNQPAHRLGDTPIAVVGLGALYPRSGDLREFWGNVVDAQDLIEDVPETHWKIEDYYDPDPSAPDKTYAKRGGFIPTVQFDPLEFGLPPTSLEVTDVLQLLSLVVAKQTLADVNGGYDPSRTGVVLGITGANSLTQPLATRLQTPVLKEVVRSVGLSETDAEEIAAKFVKAFAPWEENSFPGMLGNVVAGRIANRFDFGGTNCTVDAACASSLAALHMAAAELVSGRADVMITGGCDAENTILMYLCFSKTPALSKSGVIRPFDEASDGTLIGEGIGMLALKRLADAERDGDRIYSVLRGIGSSSDGRYKSIYAPRREGQVVALHRAYVDAGVGPESVGLVECHGTGTSLGDLTELTALRDVYAGASDEKQFAAVGSVKSQIGHTKAAAGAAALIKVSMALHEKVLPPTINVTKPREAVDFPNSPFYVNTRSVPWLVEPRRPTRRAAVSSFGFGGTNFHCVLEEYPAEDVRVTHRTNRVHVWHAPDVASLLDVVEASPGGVADEVPAGHARLAVVSRDDDELAVLRADAVRRLRENGDVEAFELPGGAYYRRSAAVTGRVAALFAGQGSQYVGMGASAAMALPPLRESLDAASLLSDPAEPLSRVVYPPPAFDKETSRAQEEALRRTDYAQPAIGALSAGQFRYLSALGFRAEGMLGHSFGELTALWAAGSLTEEEFHRLAAARGKAMALAPESGDRGSMAAVRSDVDALAELLPQHPDVLVCNLNGPHQTVVGGGTAAVEAFVAAARASGLDAQVLPVAAAFHTPYVAHAVDAFREAVSAVEVREPVAEVYANTSGAAYGADVAHNRDVLVDQLGKPVAFAERVRQMYDAGYRVFVEFGPKTVLAGLVRRILGDDPDVVVLSADAGPAKDSDRSIKRLAARLTVLGLPLTTPDRFTAPVAEAAQTKGMRVALTGVNHVPAHRRREYQDALENGYRIPTAPANGGAPATNGGAEVNGSPATNGVSVNGAHATNGTTAVNGDSSGNGVHAGNGHANGHANGNGNGNAVNGNGHAAAPEVPVRFTPTEAPAPAPVAGAAGVAWEHLAMHRDYLDSQLRVAERLSGVLEHETRQGSLSDLAVAGISSVTEHSIAIGHSHMHASDVLLNFARLEAGNPVAYAPSHRYTPQLAPAPTRYEVPAYSAPHALTASPAAAPTPAAAPAPAPAPVTAPVAAPT</sequence>
<evidence type="ECO:0000313" key="6">
    <source>
        <dbReference type="EMBL" id="MFD1152349.1"/>
    </source>
</evidence>
<keyword evidence="2" id="KW-0597">Phosphoprotein</keyword>
<feature type="non-terminal residue" evidence="6">
    <location>
        <position position="1178"/>
    </location>
</feature>